<accession>A0A0K2VAK5</accession>
<evidence type="ECO:0000313" key="1">
    <source>
        <dbReference type="EMBL" id="CDW47212.1"/>
    </source>
</evidence>
<proteinExistence type="predicted"/>
<dbReference type="EMBL" id="HACA01029851">
    <property type="protein sequence ID" value="CDW47212.1"/>
    <property type="molecule type" value="Transcribed_RNA"/>
</dbReference>
<organism evidence="1">
    <name type="scientific">Lepeophtheirus salmonis</name>
    <name type="common">Salmon louse</name>
    <name type="synonym">Caligus salmonis</name>
    <dbReference type="NCBI Taxonomy" id="72036"/>
    <lineage>
        <taxon>Eukaryota</taxon>
        <taxon>Metazoa</taxon>
        <taxon>Ecdysozoa</taxon>
        <taxon>Arthropoda</taxon>
        <taxon>Crustacea</taxon>
        <taxon>Multicrustacea</taxon>
        <taxon>Hexanauplia</taxon>
        <taxon>Copepoda</taxon>
        <taxon>Siphonostomatoida</taxon>
        <taxon>Caligidae</taxon>
        <taxon>Lepeophtheirus</taxon>
    </lineage>
</organism>
<dbReference type="AlphaFoldDB" id="A0A0K2VAK5"/>
<protein>
    <submittedName>
        <fullName evidence="1">Uncharacterized protein</fullName>
    </submittedName>
</protein>
<sequence length="17" mass="2007">MFNQVCMKIVMEIGCIF</sequence>
<reference evidence="1" key="1">
    <citation type="submission" date="2014-05" db="EMBL/GenBank/DDBJ databases">
        <authorList>
            <person name="Chronopoulou M."/>
        </authorList>
    </citation>
    <scope>NUCLEOTIDE SEQUENCE</scope>
    <source>
        <tissue evidence="1">Whole organism</tissue>
    </source>
</reference>
<name>A0A0K2VAK5_LEPSM</name>